<keyword evidence="1" id="KW-0732">Signal</keyword>
<feature type="signal peptide" evidence="1">
    <location>
        <begin position="1"/>
        <end position="19"/>
    </location>
</feature>
<dbReference type="AlphaFoldDB" id="A0A381L814"/>
<evidence type="ECO:0000256" key="1">
    <source>
        <dbReference type="SAM" id="SignalP"/>
    </source>
</evidence>
<proteinExistence type="predicted"/>
<feature type="chain" id="PRO_5016624040" evidence="1">
    <location>
        <begin position="20"/>
        <end position="137"/>
    </location>
</feature>
<dbReference type="EMBL" id="UIGY01000070">
    <property type="protein sequence ID" value="SUZ10058.1"/>
    <property type="molecule type" value="Genomic_DNA"/>
</dbReference>
<accession>A0A381L814</accession>
<sequence>MLSAKNLILAASALACVNATIVRYSMDQGAVCDSQAYTGSMILEVFSRYCKYEGNRWILSGNSLIERYMAEDQTMLVYLPLPIIGSGGNMDYRQVTDRFIVVDSGCNYYHVTRLSKMVGGGQNELGNLVYICYPPMN</sequence>
<reference evidence="2" key="1">
    <citation type="submission" date="2018-07" db="EMBL/GenBank/DDBJ databases">
        <authorList>
            <person name="Quirk P.G."/>
            <person name="Krulwich T.A."/>
        </authorList>
    </citation>
    <scope>NUCLEOTIDE SEQUENCE</scope>
    <source>
        <strain evidence="2">96224</strain>
    </source>
</reference>
<gene>
    <name evidence="2" type="ORF">BGT96224V2_LOCUS3239</name>
</gene>
<organism evidence="2">
    <name type="scientific">Blumeria graminis f. sp. tritici 96224</name>
    <dbReference type="NCBI Taxonomy" id="1268274"/>
    <lineage>
        <taxon>Eukaryota</taxon>
        <taxon>Fungi</taxon>
        <taxon>Dikarya</taxon>
        <taxon>Ascomycota</taxon>
        <taxon>Pezizomycotina</taxon>
        <taxon>Leotiomycetes</taxon>
        <taxon>Erysiphales</taxon>
        <taxon>Erysiphaceae</taxon>
        <taxon>Blumeria</taxon>
    </lineage>
</organism>
<name>A0A381L814_BLUGR</name>
<protein>
    <submittedName>
        <fullName evidence="2">BgtE-20068</fullName>
    </submittedName>
</protein>
<dbReference type="PROSITE" id="PS51257">
    <property type="entry name" value="PROKAR_LIPOPROTEIN"/>
    <property type="match status" value="1"/>
</dbReference>
<evidence type="ECO:0000313" key="2">
    <source>
        <dbReference type="EMBL" id="SUZ10058.1"/>
    </source>
</evidence>